<dbReference type="InterPro" id="IPR018338">
    <property type="entry name" value="Carbonic_anhydrase_a-class_CS"/>
</dbReference>
<comment type="function">
    <text evidence="8">Reversible hydration of carbon dioxide.</text>
</comment>
<dbReference type="EMBL" id="CH902617">
    <property type="protein sequence ID" value="EDV42191.2"/>
    <property type="molecule type" value="Genomic_DNA"/>
</dbReference>
<dbReference type="SMR" id="B3M1T1"/>
<dbReference type="PROSITE" id="PS51144">
    <property type="entry name" value="ALPHA_CA_2"/>
    <property type="match status" value="1"/>
</dbReference>
<comment type="cofactor">
    <cofactor evidence="1 8">
        <name>Zn(2+)</name>
        <dbReference type="ChEBI" id="CHEBI:29105"/>
    </cofactor>
</comment>
<keyword evidence="8" id="KW-0732">Signal</keyword>
<dbReference type="InterPro" id="IPR001148">
    <property type="entry name" value="CA_dom"/>
</dbReference>
<dbReference type="AlphaFoldDB" id="B3M1T1"/>
<feature type="domain" description="Alpha-carbonic anhydrase" evidence="9">
    <location>
        <begin position="20"/>
        <end position="274"/>
    </location>
</feature>
<organism evidence="10 11">
    <name type="scientific">Drosophila ananassae</name>
    <name type="common">Fruit fly</name>
    <dbReference type="NCBI Taxonomy" id="7217"/>
    <lineage>
        <taxon>Eukaryota</taxon>
        <taxon>Metazoa</taxon>
        <taxon>Ecdysozoa</taxon>
        <taxon>Arthropoda</taxon>
        <taxon>Hexapoda</taxon>
        <taxon>Insecta</taxon>
        <taxon>Pterygota</taxon>
        <taxon>Neoptera</taxon>
        <taxon>Endopterygota</taxon>
        <taxon>Diptera</taxon>
        <taxon>Brachycera</taxon>
        <taxon>Muscomorpha</taxon>
        <taxon>Ephydroidea</taxon>
        <taxon>Drosophilidae</taxon>
        <taxon>Drosophila</taxon>
        <taxon>Sophophora</taxon>
    </lineage>
</organism>
<dbReference type="InParanoid" id="B3M1T1"/>
<protein>
    <recommendedName>
        <fullName evidence="3 8">Carbonic anhydrase</fullName>
        <ecNumber evidence="3 8">4.2.1.1</ecNumber>
    </recommendedName>
</protein>
<keyword evidence="5 8" id="KW-0862">Zinc</keyword>
<evidence type="ECO:0000313" key="11">
    <source>
        <dbReference type="Proteomes" id="UP000007801"/>
    </source>
</evidence>
<dbReference type="InterPro" id="IPR023561">
    <property type="entry name" value="Carbonic_anhydrase_a-class"/>
</dbReference>
<reference evidence="10 11" key="1">
    <citation type="journal article" date="2007" name="Nature">
        <title>Evolution of genes and genomes on the Drosophila phylogeny.</title>
        <authorList>
            <consortium name="Drosophila 12 Genomes Consortium"/>
            <person name="Clark A.G."/>
            <person name="Eisen M.B."/>
            <person name="Smith D.R."/>
            <person name="Bergman C.M."/>
            <person name="Oliver B."/>
            <person name="Markow T.A."/>
            <person name="Kaufman T.C."/>
            <person name="Kellis M."/>
            <person name="Gelbart W."/>
            <person name="Iyer V.N."/>
            <person name="Pollard D.A."/>
            <person name="Sackton T.B."/>
            <person name="Larracuente A.M."/>
            <person name="Singh N.D."/>
            <person name="Abad J.P."/>
            <person name="Abt D.N."/>
            <person name="Adryan B."/>
            <person name="Aguade M."/>
            <person name="Akashi H."/>
            <person name="Anderson W.W."/>
            <person name="Aquadro C.F."/>
            <person name="Ardell D.H."/>
            <person name="Arguello R."/>
            <person name="Artieri C.G."/>
            <person name="Barbash D.A."/>
            <person name="Barker D."/>
            <person name="Barsanti P."/>
            <person name="Batterham P."/>
            <person name="Batzoglou S."/>
            <person name="Begun D."/>
            <person name="Bhutkar A."/>
            <person name="Blanco E."/>
            <person name="Bosak S.A."/>
            <person name="Bradley R.K."/>
            <person name="Brand A.D."/>
            <person name="Brent M.R."/>
            <person name="Brooks A.N."/>
            <person name="Brown R.H."/>
            <person name="Butlin R.K."/>
            <person name="Caggese C."/>
            <person name="Calvi B.R."/>
            <person name="Bernardo de Carvalho A."/>
            <person name="Caspi A."/>
            <person name="Castrezana S."/>
            <person name="Celniker S.E."/>
            <person name="Chang J.L."/>
            <person name="Chapple C."/>
            <person name="Chatterji S."/>
            <person name="Chinwalla A."/>
            <person name="Civetta A."/>
            <person name="Clifton S.W."/>
            <person name="Comeron J.M."/>
            <person name="Costello J.C."/>
            <person name="Coyne J.A."/>
            <person name="Daub J."/>
            <person name="David R.G."/>
            <person name="Delcher A.L."/>
            <person name="Delehaunty K."/>
            <person name="Do C.B."/>
            <person name="Ebling H."/>
            <person name="Edwards K."/>
            <person name="Eickbush T."/>
            <person name="Evans J.D."/>
            <person name="Filipski A."/>
            <person name="Findeiss S."/>
            <person name="Freyhult E."/>
            <person name="Fulton L."/>
            <person name="Fulton R."/>
            <person name="Garcia A.C."/>
            <person name="Gardiner A."/>
            <person name="Garfield D.A."/>
            <person name="Garvin B.E."/>
            <person name="Gibson G."/>
            <person name="Gilbert D."/>
            <person name="Gnerre S."/>
            <person name="Godfrey J."/>
            <person name="Good R."/>
            <person name="Gotea V."/>
            <person name="Gravely B."/>
            <person name="Greenberg A.J."/>
            <person name="Griffiths-Jones S."/>
            <person name="Gross S."/>
            <person name="Guigo R."/>
            <person name="Gustafson E.A."/>
            <person name="Haerty W."/>
            <person name="Hahn M.W."/>
            <person name="Halligan D.L."/>
            <person name="Halpern A.L."/>
            <person name="Halter G.M."/>
            <person name="Han M.V."/>
            <person name="Heger A."/>
            <person name="Hillier L."/>
            <person name="Hinrichs A.S."/>
            <person name="Holmes I."/>
            <person name="Hoskins R.A."/>
            <person name="Hubisz M.J."/>
            <person name="Hultmark D."/>
            <person name="Huntley M.A."/>
            <person name="Jaffe D.B."/>
            <person name="Jagadeeshan S."/>
            <person name="Jeck W.R."/>
            <person name="Johnson J."/>
            <person name="Jones C.D."/>
            <person name="Jordan W.C."/>
            <person name="Karpen G.H."/>
            <person name="Kataoka E."/>
            <person name="Keightley P.D."/>
            <person name="Kheradpour P."/>
            <person name="Kirkness E.F."/>
            <person name="Koerich L.B."/>
            <person name="Kristiansen K."/>
            <person name="Kudrna D."/>
            <person name="Kulathinal R.J."/>
            <person name="Kumar S."/>
            <person name="Kwok R."/>
            <person name="Lander E."/>
            <person name="Langley C.H."/>
            <person name="Lapoint R."/>
            <person name="Lazzaro B.P."/>
            <person name="Lee S.J."/>
            <person name="Levesque L."/>
            <person name="Li R."/>
            <person name="Lin C.F."/>
            <person name="Lin M.F."/>
            <person name="Lindblad-Toh K."/>
            <person name="Llopart A."/>
            <person name="Long M."/>
            <person name="Low L."/>
            <person name="Lozovsky E."/>
            <person name="Lu J."/>
            <person name="Luo M."/>
            <person name="Machado C.A."/>
            <person name="Makalowski W."/>
            <person name="Marzo M."/>
            <person name="Matsuda M."/>
            <person name="Matzkin L."/>
            <person name="McAllister B."/>
            <person name="McBride C.S."/>
            <person name="McKernan B."/>
            <person name="McKernan K."/>
            <person name="Mendez-Lago M."/>
            <person name="Minx P."/>
            <person name="Mollenhauer M.U."/>
            <person name="Montooth K."/>
            <person name="Mount S.M."/>
            <person name="Mu X."/>
            <person name="Myers E."/>
            <person name="Negre B."/>
            <person name="Newfeld S."/>
            <person name="Nielsen R."/>
            <person name="Noor M.A."/>
            <person name="O'Grady P."/>
            <person name="Pachter L."/>
            <person name="Papaceit M."/>
            <person name="Parisi M.J."/>
            <person name="Parisi M."/>
            <person name="Parts L."/>
            <person name="Pedersen J.S."/>
            <person name="Pesole G."/>
            <person name="Phillippy A.M."/>
            <person name="Ponting C.P."/>
            <person name="Pop M."/>
            <person name="Porcelli D."/>
            <person name="Powell J.R."/>
            <person name="Prohaska S."/>
            <person name="Pruitt K."/>
            <person name="Puig M."/>
            <person name="Quesneville H."/>
            <person name="Ram K.R."/>
            <person name="Rand D."/>
            <person name="Rasmussen M.D."/>
            <person name="Reed L.K."/>
            <person name="Reenan R."/>
            <person name="Reily A."/>
            <person name="Remington K.A."/>
            <person name="Rieger T.T."/>
            <person name="Ritchie M.G."/>
            <person name="Robin C."/>
            <person name="Rogers Y.H."/>
            <person name="Rohde C."/>
            <person name="Rozas J."/>
            <person name="Rubenfield M.J."/>
            <person name="Ruiz A."/>
            <person name="Russo S."/>
            <person name="Salzberg S.L."/>
            <person name="Sanchez-Gracia A."/>
            <person name="Saranga D.J."/>
            <person name="Sato H."/>
            <person name="Schaeffer S.W."/>
            <person name="Schatz M.C."/>
            <person name="Schlenke T."/>
            <person name="Schwartz R."/>
            <person name="Segarra C."/>
            <person name="Singh R.S."/>
            <person name="Sirot L."/>
            <person name="Sirota M."/>
            <person name="Sisneros N.B."/>
            <person name="Smith C.D."/>
            <person name="Smith T.F."/>
            <person name="Spieth J."/>
            <person name="Stage D.E."/>
            <person name="Stark A."/>
            <person name="Stephan W."/>
            <person name="Strausberg R.L."/>
            <person name="Strempel S."/>
            <person name="Sturgill D."/>
            <person name="Sutton G."/>
            <person name="Sutton G.G."/>
            <person name="Tao W."/>
            <person name="Teichmann S."/>
            <person name="Tobari Y.N."/>
            <person name="Tomimura Y."/>
            <person name="Tsolas J.M."/>
            <person name="Valente V.L."/>
            <person name="Venter E."/>
            <person name="Venter J.C."/>
            <person name="Vicario S."/>
            <person name="Vieira F.G."/>
            <person name="Vilella A.J."/>
            <person name="Villasante A."/>
            <person name="Walenz B."/>
            <person name="Wang J."/>
            <person name="Wasserman M."/>
            <person name="Watts T."/>
            <person name="Wilson D."/>
            <person name="Wilson R.K."/>
            <person name="Wing R.A."/>
            <person name="Wolfner M.F."/>
            <person name="Wong A."/>
            <person name="Wong G.K."/>
            <person name="Wu C.I."/>
            <person name="Wu G."/>
            <person name="Yamamoto D."/>
            <person name="Yang H.P."/>
            <person name="Yang S.P."/>
            <person name="Yorke J.A."/>
            <person name="Yoshida K."/>
            <person name="Zdobnov E."/>
            <person name="Zhang P."/>
            <person name="Zhang Y."/>
            <person name="Zimin A.V."/>
            <person name="Baldwin J."/>
            <person name="Abdouelleil A."/>
            <person name="Abdulkadir J."/>
            <person name="Abebe A."/>
            <person name="Abera B."/>
            <person name="Abreu J."/>
            <person name="Acer S.C."/>
            <person name="Aftuck L."/>
            <person name="Alexander A."/>
            <person name="An P."/>
            <person name="Anderson E."/>
            <person name="Anderson S."/>
            <person name="Arachi H."/>
            <person name="Azer M."/>
            <person name="Bachantsang P."/>
            <person name="Barry A."/>
            <person name="Bayul T."/>
            <person name="Berlin A."/>
            <person name="Bessette D."/>
            <person name="Bloom T."/>
            <person name="Blye J."/>
            <person name="Boguslavskiy L."/>
            <person name="Bonnet C."/>
            <person name="Boukhgalter B."/>
            <person name="Bourzgui I."/>
            <person name="Brown A."/>
            <person name="Cahill P."/>
            <person name="Channer S."/>
            <person name="Cheshatsang Y."/>
            <person name="Chuda L."/>
            <person name="Citroen M."/>
            <person name="Collymore A."/>
            <person name="Cooke P."/>
            <person name="Costello M."/>
            <person name="D'Aco K."/>
            <person name="Daza R."/>
            <person name="De Haan G."/>
            <person name="DeGray S."/>
            <person name="DeMaso C."/>
            <person name="Dhargay N."/>
            <person name="Dooley K."/>
            <person name="Dooley E."/>
            <person name="Doricent M."/>
            <person name="Dorje P."/>
            <person name="Dorjee K."/>
            <person name="Dupes A."/>
            <person name="Elong R."/>
            <person name="Falk J."/>
            <person name="Farina A."/>
            <person name="Faro S."/>
            <person name="Ferguson D."/>
            <person name="Fisher S."/>
            <person name="Foley C.D."/>
            <person name="Franke A."/>
            <person name="Friedrich D."/>
            <person name="Gadbois L."/>
            <person name="Gearin G."/>
            <person name="Gearin C.R."/>
            <person name="Giannoukos G."/>
            <person name="Goode T."/>
            <person name="Graham J."/>
            <person name="Grandbois E."/>
            <person name="Grewal S."/>
            <person name="Gyaltsen K."/>
            <person name="Hafez N."/>
            <person name="Hagos B."/>
            <person name="Hall J."/>
            <person name="Henson C."/>
            <person name="Hollinger A."/>
            <person name="Honan T."/>
            <person name="Huard M.D."/>
            <person name="Hughes L."/>
            <person name="Hurhula B."/>
            <person name="Husby M.E."/>
            <person name="Kamat A."/>
            <person name="Kanga B."/>
            <person name="Kashin S."/>
            <person name="Khazanovich D."/>
            <person name="Kisner P."/>
            <person name="Lance K."/>
            <person name="Lara M."/>
            <person name="Lee W."/>
            <person name="Lennon N."/>
            <person name="Letendre F."/>
            <person name="LeVine R."/>
            <person name="Lipovsky A."/>
            <person name="Liu X."/>
            <person name="Liu J."/>
            <person name="Liu S."/>
            <person name="Lokyitsang T."/>
            <person name="Lokyitsang Y."/>
            <person name="Lubonja R."/>
            <person name="Lui A."/>
            <person name="MacDonald P."/>
            <person name="Magnisalis V."/>
            <person name="Maru K."/>
            <person name="Matthews C."/>
            <person name="McCusker W."/>
            <person name="McDonough S."/>
            <person name="Mehta T."/>
            <person name="Meldrim J."/>
            <person name="Meneus L."/>
            <person name="Mihai O."/>
            <person name="Mihalev A."/>
            <person name="Mihova T."/>
            <person name="Mittelman R."/>
            <person name="Mlenga V."/>
            <person name="Montmayeur A."/>
            <person name="Mulrain L."/>
            <person name="Navidi A."/>
            <person name="Naylor J."/>
            <person name="Negash T."/>
            <person name="Nguyen T."/>
            <person name="Nguyen N."/>
            <person name="Nicol R."/>
            <person name="Norbu C."/>
            <person name="Norbu N."/>
            <person name="Novod N."/>
            <person name="O'Neill B."/>
            <person name="Osman S."/>
            <person name="Markiewicz E."/>
            <person name="Oyono O.L."/>
            <person name="Patti C."/>
            <person name="Phunkhang P."/>
            <person name="Pierre F."/>
            <person name="Priest M."/>
            <person name="Raghuraman S."/>
            <person name="Rege F."/>
            <person name="Reyes R."/>
            <person name="Rise C."/>
            <person name="Rogov P."/>
            <person name="Ross K."/>
            <person name="Ryan E."/>
            <person name="Settipalli S."/>
            <person name="Shea T."/>
            <person name="Sherpa N."/>
            <person name="Shi L."/>
            <person name="Shih D."/>
            <person name="Sparrow T."/>
            <person name="Spaulding J."/>
            <person name="Stalker J."/>
            <person name="Stange-Thomann N."/>
            <person name="Stavropoulos S."/>
            <person name="Stone C."/>
            <person name="Strader C."/>
            <person name="Tesfaye S."/>
            <person name="Thomson T."/>
            <person name="Thoulutsang Y."/>
            <person name="Thoulutsang D."/>
            <person name="Topham K."/>
            <person name="Topping I."/>
            <person name="Tsamla T."/>
            <person name="Vassiliev H."/>
            <person name="Vo A."/>
            <person name="Wangchuk T."/>
            <person name="Wangdi T."/>
            <person name="Weiand M."/>
            <person name="Wilkinson J."/>
            <person name="Wilson A."/>
            <person name="Yadav S."/>
            <person name="Young G."/>
            <person name="Yu Q."/>
            <person name="Zembek L."/>
            <person name="Zhong D."/>
            <person name="Zimmer A."/>
            <person name="Zwirko Z."/>
            <person name="Jaffe D.B."/>
            <person name="Alvarez P."/>
            <person name="Brockman W."/>
            <person name="Butler J."/>
            <person name="Chin C."/>
            <person name="Gnerre S."/>
            <person name="Grabherr M."/>
            <person name="Kleber M."/>
            <person name="Mauceli E."/>
            <person name="MacCallum I."/>
        </authorList>
    </citation>
    <scope>NUCLEOTIDE SEQUENCE [LARGE SCALE GENOMIC DNA]</scope>
    <source>
        <strain evidence="11">Tucson 14024-0371.13</strain>
    </source>
</reference>
<dbReference type="Pfam" id="PF00194">
    <property type="entry name" value="Carb_anhydrase"/>
    <property type="match status" value="1"/>
</dbReference>
<dbReference type="FunCoup" id="B3M1T1">
    <property type="interactions" value="82"/>
</dbReference>
<dbReference type="HOGENOM" id="CLU_039326_2_0_1"/>
<evidence type="ECO:0000256" key="2">
    <source>
        <dbReference type="ARBA" id="ARBA00010718"/>
    </source>
</evidence>
<dbReference type="PROSITE" id="PS00162">
    <property type="entry name" value="ALPHA_CA_1"/>
    <property type="match status" value="1"/>
</dbReference>
<dbReference type="Gene3D" id="3.10.200.10">
    <property type="entry name" value="Alpha carbonic anhydrase"/>
    <property type="match status" value="1"/>
</dbReference>
<dbReference type="GO" id="GO:0004089">
    <property type="term" value="F:carbonate dehydratase activity"/>
    <property type="evidence" value="ECO:0007669"/>
    <property type="project" value="UniProtKB-UniRule"/>
</dbReference>
<evidence type="ECO:0000256" key="1">
    <source>
        <dbReference type="ARBA" id="ARBA00001947"/>
    </source>
</evidence>
<dbReference type="Proteomes" id="UP000007801">
    <property type="component" value="Unassembled WGS sequence"/>
</dbReference>
<dbReference type="OrthoDB" id="429145at2759"/>
<evidence type="ECO:0000256" key="5">
    <source>
        <dbReference type="ARBA" id="ARBA00022833"/>
    </source>
</evidence>
<comment type="similarity">
    <text evidence="2 8">Belongs to the alpha-carbonic anhydrase family.</text>
</comment>
<evidence type="ECO:0000256" key="8">
    <source>
        <dbReference type="RuleBase" id="RU367011"/>
    </source>
</evidence>
<dbReference type="GeneID" id="6500642"/>
<dbReference type="SUPFAM" id="SSF51069">
    <property type="entry name" value="Carbonic anhydrase"/>
    <property type="match status" value="1"/>
</dbReference>
<proteinExistence type="inferred from homology"/>
<dbReference type="KEGG" id="dan:6500642"/>
<dbReference type="eggNOG" id="KOG0382">
    <property type="taxonomic scope" value="Eukaryota"/>
</dbReference>
<sequence>MHFITSWVLAFCSLALGRANDWGYPDWETDSTLSFPKWGGLCDSGTRQSPININAITSLKGEFDPLKLKNYDDPQSDLQMVNNGHSIQLSGFDDDLIVSGGGLLSDYVVEQVHFHWWSEHTINDIRYPLEMHIVHRNTIYPNMSMASEFKDGLLVIGVLFHASPTPNQGIEKIVEHLKDVKNASNINNAVSLKINKLAIMELLPNMDNYFTYAGSLTTPNCAEVVTWIVMSETRPVTFDQVKQFKEIEHEEGKQLTNNYRENQSLNDRAVVFVMGQKSGASGVTGSLALSLIVLVAGQKFL</sequence>
<evidence type="ECO:0000259" key="9">
    <source>
        <dbReference type="PROSITE" id="PS51144"/>
    </source>
</evidence>
<evidence type="ECO:0000256" key="7">
    <source>
        <dbReference type="ARBA" id="ARBA00048348"/>
    </source>
</evidence>
<dbReference type="STRING" id="7217.B3M1T1"/>
<dbReference type="SMART" id="SM01057">
    <property type="entry name" value="Carb_anhydrase"/>
    <property type="match status" value="1"/>
</dbReference>
<evidence type="ECO:0000313" key="10">
    <source>
        <dbReference type="EMBL" id="EDV42191.2"/>
    </source>
</evidence>
<dbReference type="GO" id="GO:0005737">
    <property type="term" value="C:cytoplasm"/>
    <property type="evidence" value="ECO:0007669"/>
    <property type="project" value="TreeGrafter"/>
</dbReference>
<keyword evidence="6 8" id="KW-0456">Lyase</keyword>
<evidence type="ECO:0000256" key="6">
    <source>
        <dbReference type="ARBA" id="ARBA00023239"/>
    </source>
</evidence>
<dbReference type="CTD" id="41238"/>
<gene>
    <name evidence="10" type="primary">Dana\GF17859</name>
    <name evidence="10" type="synonym">dana_GLEANR_19121</name>
    <name evidence="10" type="ORF">GF17859</name>
</gene>
<dbReference type="EC" id="4.2.1.1" evidence="3 8"/>
<dbReference type="PANTHER" id="PTHR18952:SF141">
    <property type="entry name" value="CARBONIC ANHYDRASE"/>
    <property type="match status" value="1"/>
</dbReference>
<evidence type="ECO:0000256" key="4">
    <source>
        <dbReference type="ARBA" id="ARBA00022723"/>
    </source>
</evidence>
<feature type="signal peptide" evidence="8">
    <location>
        <begin position="1"/>
        <end position="19"/>
    </location>
</feature>
<name>B3M1T1_DROAN</name>
<dbReference type="CDD" id="cd00326">
    <property type="entry name" value="alpha_CA"/>
    <property type="match status" value="1"/>
</dbReference>
<comment type="catalytic activity">
    <reaction evidence="7 8">
        <text>hydrogencarbonate + H(+) = CO2 + H2O</text>
        <dbReference type="Rhea" id="RHEA:10748"/>
        <dbReference type="ChEBI" id="CHEBI:15377"/>
        <dbReference type="ChEBI" id="CHEBI:15378"/>
        <dbReference type="ChEBI" id="CHEBI:16526"/>
        <dbReference type="ChEBI" id="CHEBI:17544"/>
        <dbReference type="EC" id="4.2.1.1"/>
    </reaction>
</comment>
<dbReference type="PANTHER" id="PTHR18952">
    <property type="entry name" value="CARBONIC ANHYDRASE"/>
    <property type="match status" value="1"/>
</dbReference>
<accession>B3M1T1</accession>
<dbReference type="GO" id="GO:0008270">
    <property type="term" value="F:zinc ion binding"/>
    <property type="evidence" value="ECO:0007669"/>
    <property type="project" value="UniProtKB-UniRule"/>
</dbReference>
<evidence type="ECO:0000256" key="3">
    <source>
        <dbReference type="ARBA" id="ARBA00012925"/>
    </source>
</evidence>
<keyword evidence="11" id="KW-1185">Reference proteome</keyword>
<dbReference type="InterPro" id="IPR036398">
    <property type="entry name" value="CA_dom_sf"/>
</dbReference>
<feature type="chain" id="PRO_5025089314" description="Carbonic anhydrase" evidence="8">
    <location>
        <begin position="20"/>
        <end position="301"/>
    </location>
</feature>
<keyword evidence="4 8" id="KW-0479">Metal-binding</keyword>